<sequence>MSFSTLLDWLLVLIFTQLCQSCDDGQYLDSDNQCQQCDYSCEKCEIQSINCISCIIGMYLSDSQCLPCQIPCKTCVDNNSKCQSCVDGYYWDYSSTCNECTKPCFNCHESSDFCLSCQPNFQIGQIIGGCECSPEGYIQIDDVTCLQCIAPCKTCTISEFNCLSCIDLNQILIYDDIQNFCLCRTGWILDINGINCIQCQLPCKDCNLAINKCITCNDDIHQSGETCSCEPGWVNNQNFQCIQCEKPCKTCNSSTQQCDSCEDPNHYISKTLQCICKSGYYSNTISTCLKCKEPCNECNIQGCINCIDINQIVDINQKCICKDQYYFNGFICAQCQKPCNTCIDSYNKCLTCLDPNSQIYQYQCQCKPGFIQFQDYCCDFNCKNCFGINNCHECKQGFYLTSNSSCLPCLNNCLACSNQTYCEICNDGYFPNSDRQCINCIPNCKNCVNQQFCIQCMDGYYIKEDQCIQCNLNCQTCLIQAQLCQSCRINYQINSINKTCQCKRGYYENNNQCLQCKYPCKKCSNQDECQECAQISNLFLNEQNKCECKQGYYYFQQFCLLCDYTCLTCVDNSLNCLSCDQSKLRTLTGNSCPCIKNYFENENKVCYPCDSDEGKITQSCQYKNPTDFIWTYGEECDDGNEINRDGCSINLIDQYYSCLNVILQQSICFLCPMNCIICDFDQMNKKSFCTKCEIGYFLDQNQCVQCQNNCLECIKQPYNCLRCRYKQNLNNKCLDCQNTNGYYIDNLNINCYSKCGDGIKTQDEECDDGNILKGDGCNSQCQLENNYILQNGLSIIPVFPKPYLQSVGNSQIYSNNRQFQLSYNVDLFIHTDFQLKQFISLHFQKESTISTIDQEFELIQQIQQLDEPNKAQLILIINIFFSRNSKRESLIIKFHSLSQIKSFLGYSQIDSEIKCNIPKLIFIEDDTILQIQNITKTNTYLLYFIGAMFVGSLIFGGIDIFFNLLDNLQVLSYFKYLNLELPYNLKVYFNLFGFAQINFIQKVYDFSDFLDSVLDLNVVKQNPKKIAADYITLLSLINMSTILVIWMFLCLIYCVCKVIPKLFFSIKLTFYENLTEDSKLIKISIYYLTFKNFIINSCYILISEFFYSGILRVHMATSYDQTFSIVLQLQQIDLLSQNAFIFLSSHLGLLAFGLYLISIYFVIQLSEMKLYSIKCRSIQQKYGSIFEGLKKQSISKYFNAILLIKKLIFMSILVFGYYFPPFQICSIVLLSASMSFFLIIFKPLEDFNEYIKQLSCEINITFTLIFLMFLTFDNELGFLTYNQQQNLGWICIFFMTSIICIQLVVDAIQQWKLLYKKYKKIRFFIDKILSFIYPQKYISTTIKATPEILQMKQTSSIFEKKPTFGILQMEEQPGILQIKAISDIEQIKETPKLGA</sequence>
<feature type="signal peptide" evidence="5">
    <location>
        <begin position="1"/>
        <end position="21"/>
    </location>
</feature>
<keyword evidence="4" id="KW-0812">Transmembrane</keyword>
<feature type="domain" description="EGF-like" evidence="6">
    <location>
        <begin position="476"/>
        <end position="514"/>
    </location>
</feature>
<feature type="transmembrane region" description="Helical" evidence="4">
    <location>
        <begin position="1253"/>
        <end position="1272"/>
    </location>
</feature>
<evidence type="ECO:0000313" key="7">
    <source>
        <dbReference type="EMBL" id="CAD8118190.1"/>
    </source>
</evidence>
<keyword evidence="3" id="KW-1015">Disulfide bond</keyword>
<dbReference type="OrthoDB" id="409374at2759"/>
<evidence type="ECO:0000256" key="4">
    <source>
        <dbReference type="SAM" id="Phobius"/>
    </source>
</evidence>
<comment type="caution">
    <text evidence="7">The sequence shown here is derived from an EMBL/GenBank/DDBJ whole genome shotgun (WGS) entry which is preliminary data.</text>
</comment>
<feature type="domain" description="EGF-like" evidence="6">
    <location>
        <begin position="393"/>
        <end position="438"/>
    </location>
</feature>
<feature type="domain" description="EGF-like" evidence="6">
    <location>
        <begin position="151"/>
        <end position="197"/>
    </location>
</feature>
<evidence type="ECO:0000256" key="5">
    <source>
        <dbReference type="SAM" id="SignalP"/>
    </source>
</evidence>
<feature type="domain" description="EGF-like" evidence="6">
    <location>
        <begin position="99"/>
        <end position="131"/>
    </location>
</feature>
<dbReference type="NCBIfam" id="TIGR02232">
    <property type="entry name" value="myxo_disulf_rpt"/>
    <property type="match status" value="2"/>
</dbReference>
<keyword evidence="4" id="KW-1133">Transmembrane helix</keyword>
<evidence type="ECO:0000313" key="8">
    <source>
        <dbReference type="Proteomes" id="UP000692954"/>
    </source>
</evidence>
<name>A0A8S1QUM4_9CILI</name>
<feature type="domain" description="EGF-like" evidence="6">
    <location>
        <begin position="297"/>
        <end position="333"/>
    </location>
</feature>
<dbReference type="SMART" id="SM00261">
    <property type="entry name" value="FU"/>
    <property type="match status" value="8"/>
</dbReference>
<feature type="domain" description="EGF-like" evidence="6">
    <location>
        <begin position="36"/>
        <end position="66"/>
    </location>
</feature>
<feature type="transmembrane region" description="Helical" evidence="4">
    <location>
        <begin position="1043"/>
        <end position="1064"/>
    </location>
</feature>
<dbReference type="SMART" id="SM00181">
    <property type="entry name" value="EGF"/>
    <property type="match status" value="13"/>
</dbReference>
<feature type="transmembrane region" description="Helical" evidence="4">
    <location>
        <begin position="985"/>
        <end position="1004"/>
    </location>
</feature>
<accession>A0A8S1QUM4</accession>
<organism evidence="7 8">
    <name type="scientific">Paramecium sonneborni</name>
    <dbReference type="NCBI Taxonomy" id="65129"/>
    <lineage>
        <taxon>Eukaryota</taxon>
        <taxon>Sar</taxon>
        <taxon>Alveolata</taxon>
        <taxon>Ciliophora</taxon>
        <taxon>Intramacronucleata</taxon>
        <taxon>Oligohymenophorea</taxon>
        <taxon>Peniculida</taxon>
        <taxon>Parameciidae</taxon>
        <taxon>Paramecium</taxon>
    </lineage>
</organism>
<dbReference type="EMBL" id="CAJJDN010000116">
    <property type="protein sequence ID" value="CAD8118190.1"/>
    <property type="molecule type" value="Genomic_DNA"/>
</dbReference>
<protein>
    <recommendedName>
        <fullName evidence="6">EGF-like domain-containing protein</fullName>
    </recommendedName>
</protein>
<dbReference type="PANTHER" id="PTHR15332:SF175">
    <property type="entry name" value="PROPROTEIN CONVERTASE SUBTILISIN_KEXIN TYPE 5-LIKE"/>
    <property type="match status" value="1"/>
</dbReference>
<feature type="domain" description="EGF-like" evidence="6">
    <location>
        <begin position="334"/>
        <end position="383"/>
    </location>
</feature>
<keyword evidence="2" id="KW-0677">Repeat</keyword>
<dbReference type="PANTHER" id="PTHR15332">
    <property type="entry name" value="PROPROTEIN CONVERTASE SUBTILISIN_KEXIN TYPE 5-LIKE"/>
    <property type="match status" value="1"/>
</dbReference>
<dbReference type="InterPro" id="IPR000742">
    <property type="entry name" value="EGF"/>
</dbReference>
<feature type="domain" description="EGF-like" evidence="6">
    <location>
        <begin position="247"/>
        <end position="289"/>
    </location>
</feature>
<keyword evidence="4" id="KW-0472">Membrane</keyword>
<gene>
    <name evidence="7" type="ORF">PSON_ATCC_30995.1.T1160102</name>
</gene>
<feature type="domain" description="EGF-like" evidence="6">
    <location>
        <begin position="670"/>
        <end position="704"/>
    </location>
</feature>
<evidence type="ECO:0000256" key="2">
    <source>
        <dbReference type="ARBA" id="ARBA00022737"/>
    </source>
</evidence>
<dbReference type="InterPro" id="IPR006212">
    <property type="entry name" value="Furin_repeat"/>
</dbReference>
<dbReference type="InterPro" id="IPR011936">
    <property type="entry name" value="Myxo_disulph_rpt"/>
</dbReference>
<feature type="transmembrane region" description="Helical" evidence="4">
    <location>
        <begin position="1139"/>
        <end position="1163"/>
    </location>
</feature>
<feature type="domain" description="EGF-like" evidence="6">
    <location>
        <begin position="67"/>
        <end position="98"/>
    </location>
</feature>
<feature type="domain" description="EGF-like" evidence="6">
    <location>
        <begin position="439"/>
        <end position="468"/>
    </location>
</feature>
<feature type="transmembrane region" description="Helical" evidence="4">
    <location>
        <begin position="1287"/>
        <end position="1308"/>
    </location>
</feature>
<feature type="transmembrane region" description="Helical" evidence="4">
    <location>
        <begin position="940"/>
        <end position="965"/>
    </location>
</feature>
<evidence type="ECO:0000256" key="3">
    <source>
        <dbReference type="ARBA" id="ARBA00023157"/>
    </source>
</evidence>
<dbReference type="Proteomes" id="UP000692954">
    <property type="component" value="Unassembled WGS sequence"/>
</dbReference>
<feature type="domain" description="EGF-like" evidence="6">
    <location>
        <begin position="519"/>
        <end position="560"/>
    </location>
</feature>
<keyword evidence="1 5" id="KW-0732">Signal</keyword>
<reference evidence="7" key="1">
    <citation type="submission" date="2021-01" db="EMBL/GenBank/DDBJ databases">
        <authorList>
            <consortium name="Genoscope - CEA"/>
            <person name="William W."/>
        </authorList>
    </citation>
    <scope>NUCLEOTIDE SEQUENCE</scope>
</reference>
<feature type="chain" id="PRO_5035933021" description="EGF-like domain-containing protein" evidence="5">
    <location>
        <begin position="22"/>
        <end position="1395"/>
    </location>
</feature>
<feature type="transmembrane region" description="Helical" evidence="4">
    <location>
        <begin position="1197"/>
        <end position="1215"/>
    </location>
</feature>
<dbReference type="Pfam" id="PF13948">
    <property type="entry name" value="DUF4215"/>
    <property type="match status" value="1"/>
</dbReference>
<feature type="transmembrane region" description="Helical" evidence="4">
    <location>
        <begin position="1221"/>
        <end position="1241"/>
    </location>
</feature>
<feature type="transmembrane region" description="Helical" evidence="4">
    <location>
        <begin position="1085"/>
        <end position="1107"/>
    </location>
</feature>
<feature type="domain" description="EGF-like" evidence="6">
    <location>
        <begin position="202"/>
        <end position="242"/>
    </location>
</feature>
<evidence type="ECO:0000259" key="6">
    <source>
        <dbReference type="SMART" id="SM00181"/>
    </source>
</evidence>
<evidence type="ECO:0000256" key="1">
    <source>
        <dbReference type="ARBA" id="ARBA00022729"/>
    </source>
</evidence>
<proteinExistence type="predicted"/>
<keyword evidence="8" id="KW-1185">Reference proteome</keyword>